<gene>
    <name evidence="3" type="ORF">AK830_g9416</name>
</gene>
<evidence type="ECO:0000256" key="1">
    <source>
        <dbReference type="SAM" id="MobiDB-lite"/>
    </source>
</evidence>
<accession>A0A0P7B9W6</accession>
<evidence type="ECO:0000256" key="2">
    <source>
        <dbReference type="SAM" id="Phobius"/>
    </source>
</evidence>
<evidence type="ECO:0000313" key="3">
    <source>
        <dbReference type="EMBL" id="KPM37154.1"/>
    </source>
</evidence>
<dbReference type="EMBL" id="LKCW01000175">
    <property type="protein sequence ID" value="KPM37154.1"/>
    <property type="molecule type" value="Genomic_DNA"/>
</dbReference>
<feature type="compositionally biased region" description="Pro residues" evidence="1">
    <location>
        <begin position="19"/>
        <end position="29"/>
    </location>
</feature>
<keyword evidence="2" id="KW-1133">Transmembrane helix</keyword>
<dbReference type="Proteomes" id="UP000050424">
    <property type="component" value="Unassembled WGS sequence"/>
</dbReference>
<reference evidence="3 4" key="1">
    <citation type="submission" date="2015-09" db="EMBL/GenBank/DDBJ databases">
        <title>Draft genome of a European isolate of the apple canker pathogen Neonectria ditissima.</title>
        <authorList>
            <person name="Gomez-Cortecero A."/>
            <person name="Harrison R.J."/>
            <person name="Armitage A.D."/>
        </authorList>
    </citation>
    <scope>NUCLEOTIDE SEQUENCE [LARGE SCALE GENOMIC DNA]</scope>
    <source>
        <strain evidence="3 4">R09/05</strain>
    </source>
</reference>
<sequence>MSPKRYPVSKLRFDSAPGPAAPPASPAGPEPNLAAGLDSAPAQPRLPQTRTEPQAPAANEEDGEEEGAESLPPRAGVDLRGVPGDRGWEYTLAPSANELGLAWAVLAIVAYFILKNI</sequence>
<evidence type="ECO:0000313" key="4">
    <source>
        <dbReference type="Proteomes" id="UP000050424"/>
    </source>
</evidence>
<organism evidence="3 4">
    <name type="scientific">Neonectria ditissima</name>
    <dbReference type="NCBI Taxonomy" id="78410"/>
    <lineage>
        <taxon>Eukaryota</taxon>
        <taxon>Fungi</taxon>
        <taxon>Dikarya</taxon>
        <taxon>Ascomycota</taxon>
        <taxon>Pezizomycotina</taxon>
        <taxon>Sordariomycetes</taxon>
        <taxon>Hypocreomycetidae</taxon>
        <taxon>Hypocreales</taxon>
        <taxon>Nectriaceae</taxon>
        <taxon>Neonectria</taxon>
    </lineage>
</organism>
<feature type="compositionally biased region" description="Acidic residues" evidence="1">
    <location>
        <begin position="59"/>
        <end position="68"/>
    </location>
</feature>
<dbReference type="AlphaFoldDB" id="A0A0P7B9W6"/>
<proteinExistence type="predicted"/>
<protein>
    <submittedName>
        <fullName evidence="3">Uncharacterized protein</fullName>
    </submittedName>
</protein>
<keyword evidence="4" id="KW-1185">Reference proteome</keyword>
<keyword evidence="2" id="KW-0472">Membrane</keyword>
<feature type="region of interest" description="Disordered" evidence="1">
    <location>
        <begin position="1"/>
        <end position="80"/>
    </location>
</feature>
<feature type="transmembrane region" description="Helical" evidence="2">
    <location>
        <begin position="96"/>
        <end position="114"/>
    </location>
</feature>
<name>A0A0P7B9W6_9HYPO</name>
<comment type="caution">
    <text evidence="3">The sequence shown here is derived from an EMBL/GenBank/DDBJ whole genome shotgun (WGS) entry which is preliminary data.</text>
</comment>
<keyword evidence="2" id="KW-0812">Transmembrane</keyword>